<dbReference type="InterPro" id="IPR041622">
    <property type="entry name" value="SLATT_fungi"/>
</dbReference>
<feature type="domain" description="SMODS and SLOG-associating 2TM effector" evidence="3">
    <location>
        <begin position="88"/>
        <end position="205"/>
    </location>
</feature>
<keyword evidence="2" id="KW-0472">Membrane</keyword>
<dbReference type="PANTHER" id="PTHR38793">
    <property type="entry name" value="SLATT_FUNGAL DOMAIN-CONTAINING PROTEIN-RELATED"/>
    <property type="match status" value="1"/>
</dbReference>
<dbReference type="EMBL" id="JAFEKC020000018">
    <property type="protein sequence ID" value="KAK0509424.1"/>
    <property type="molecule type" value="Genomic_DNA"/>
</dbReference>
<evidence type="ECO:0000313" key="4">
    <source>
        <dbReference type="EMBL" id="KAK0509424.1"/>
    </source>
</evidence>
<name>A0AA39QW56_9LECA</name>
<accession>A0AA39QW56</accession>
<dbReference type="NCBIfam" id="NF033635">
    <property type="entry name" value="SLATT_fungal"/>
    <property type="match status" value="1"/>
</dbReference>
<feature type="region of interest" description="Disordered" evidence="1">
    <location>
        <begin position="14"/>
        <end position="33"/>
    </location>
</feature>
<dbReference type="Pfam" id="PF18142">
    <property type="entry name" value="SLATT_fungal"/>
    <property type="match status" value="1"/>
</dbReference>
<protein>
    <recommendedName>
        <fullName evidence="3">SMODS and SLOG-associating 2TM effector domain-containing protein</fullName>
    </recommendedName>
</protein>
<evidence type="ECO:0000256" key="1">
    <source>
        <dbReference type="SAM" id="MobiDB-lite"/>
    </source>
</evidence>
<gene>
    <name evidence="4" type="ORF">JMJ35_007818</name>
</gene>
<keyword evidence="2" id="KW-1133">Transmembrane helix</keyword>
<feature type="transmembrane region" description="Helical" evidence="2">
    <location>
        <begin position="104"/>
        <end position="125"/>
    </location>
</feature>
<dbReference type="AlphaFoldDB" id="A0AA39QW56"/>
<sequence>MQSFLKMRLGFGKHASTATSNPASSDNNDVEKQGGKLEELTVDNPARPFIPQKLAKFQNLIGISSPNVLRPHPALSRPAPNEGIYKRTVDEEARVSWQHNVSNYVVNIGGMLQIVVGAAVTALGAANGPRAAVTIFGAANTIMAGLLTYLKGQGLPYRLEQYLHLLRTLREHIEERERELMEPDCPLDVEEEIKSIIKMYQEVRQSKEDNAPGTVIPPRGNITSLLEKPDIKRSDVPAPLGDKEPGALLATGLQDLASYRDYADAAAEHKAAEAKSTTEAEVRTALGAEITHLGDITKTTIEQWEGGESSGTKKPEDQGDR</sequence>
<dbReference type="Proteomes" id="UP001166286">
    <property type="component" value="Unassembled WGS sequence"/>
</dbReference>
<dbReference type="PANTHER" id="PTHR38793:SF3">
    <property type="entry name" value="SMODS AND SLOG-ASSOCIATING 2TM EFFECTOR DOMAIN-CONTAINING PROTEIN"/>
    <property type="match status" value="1"/>
</dbReference>
<keyword evidence="5" id="KW-1185">Reference proteome</keyword>
<feature type="compositionally biased region" description="Basic and acidic residues" evidence="1">
    <location>
        <begin position="311"/>
        <end position="321"/>
    </location>
</feature>
<feature type="compositionally biased region" description="Polar residues" evidence="1">
    <location>
        <begin position="16"/>
        <end position="27"/>
    </location>
</feature>
<evidence type="ECO:0000313" key="5">
    <source>
        <dbReference type="Proteomes" id="UP001166286"/>
    </source>
</evidence>
<organism evidence="4 5">
    <name type="scientific">Cladonia borealis</name>
    <dbReference type="NCBI Taxonomy" id="184061"/>
    <lineage>
        <taxon>Eukaryota</taxon>
        <taxon>Fungi</taxon>
        <taxon>Dikarya</taxon>
        <taxon>Ascomycota</taxon>
        <taxon>Pezizomycotina</taxon>
        <taxon>Lecanoromycetes</taxon>
        <taxon>OSLEUM clade</taxon>
        <taxon>Lecanoromycetidae</taxon>
        <taxon>Lecanorales</taxon>
        <taxon>Lecanorineae</taxon>
        <taxon>Cladoniaceae</taxon>
        <taxon>Cladonia</taxon>
    </lineage>
</organism>
<feature type="transmembrane region" description="Helical" evidence="2">
    <location>
        <begin position="131"/>
        <end position="150"/>
    </location>
</feature>
<reference evidence="4" key="1">
    <citation type="submission" date="2023-03" db="EMBL/GenBank/DDBJ databases">
        <title>Complete genome of Cladonia borealis.</title>
        <authorList>
            <person name="Park H."/>
        </authorList>
    </citation>
    <scope>NUCLEOTIDE SEQUENCE</scope>
    <source>
        <strain evidence="4">ANT050790</strain>
    </source>
</reference>
<evidence type="ECO:0000256" key="2">
    <source>
        <dbReference type="SAM" id="Phobius"/>
    </source>
</evidence>
<proteinExistence type="predicted"/>
<keyword evidence="2" id="KW-0812">Transmembrane</keyword>
<feature type="region of interest" description="Disordered" evidence="1">
    <location>
        <begin position="300"/>
        <end position="321"/>
    </location>
</feature>
<evidence type="ECO:0000259" key="3">
    <source>
        <dbReference type="Pfam" id="PF18142"/>
    </source>
</evidence>
<comment type="caution">
    <text evidence="4">The sequence shown here is derived from an EMBL/GenBank/DDBJ whole genome shotgun (WGS) entry which is preliminary data.</text>
</comment>